<feature type="compositionally biased region" description="Polar residues" evidence="4">
    <location>
        <begin position="16"/>
        <end position="32"/>
    </location>
</feature>
<dbReference type="Gene3D" id="3.30.200.20">
    <property type="entry name" value="Phosphorylase Kinase, domain 1"/>
    <property type="match status" value="1"/>
</dbReference>
<dbReference type="PROSITE" id="PS50011">
    <property type="entry name" value="PROTEIN_KINASE_DOM"/>
    <property type="match status" value="1"/>
</dbReference>
<gene>
    <name evidence="6" type="ORF">NLJ89_g655</name>
</gene>
<evidence type="ECO:0000256" key="4">
    <source>
        <dbReference type="SAM" id="MobiDB-lite"/>
    </source>
</evidence>
<dbReference type="OrthoDB" id="10252171at2759"/>
<dbReference type="GO" id="GO:0005524">
    <property type="term" value="F:ATP binding"/>
    <property type="evidence" value="ECO:0007669"/>
    <property type="project" value="UniProtKB-UniRule"/>
</dbReference>
<dbReference type="GO" id="GO:0005634">
    <property type="term" value="C:nucleus"/>
    <property type="evidence" value="ECO:0007669"/>
    <property type="project" value="TreeGrafter"/>
</dbReference>
<feature type="region of interest" description="Disordered" evidence="4">
    <location>
        <begin position="1"/>
        <end position="81"/>
    </location>
</feature>
<dbReference type="SMART" id="SM00220">
    <property type="entry name" value="S_TKc"/>
    <property type="match status" value="1"/>
</dbReference>
<evidence type="ECO:0000259" key="5">
    <source>
        <dbReference type="PROSITE" id="PS50011"/>
    </source>
</evidence>
<feature type="binding site" evidence="3">
    <location>
        <position position="562"/>
    </location>
    <ligand>
        <name>ATP</name>
        <dbReference type="ChEBI" id="CHEBI:30616"/>
    </ligand>
</feature>
<keyword evidence="7" id="KW-1185">Reference proteome</keyword>
<feature type="region of interest" description="Disordered" evidence="4">
    <location>
        <begin position="252"/>
        <end position="340"/>
    </location>
</feature>
<comment type="caution">
    <text evidence="6">The sequence shown here is derived from an EMBL/GenBank/DDBJ whole genome shotgun (WGS) entry which is preliminary data.</text>
</comment>
<evidence type="ECO:0000256" key="1">
    <source>
        <dbReference type="ARBA" id="ARBA00022741"/>
    </source>
</evidence>
<dbReference type="GO" id="GO:0006285">
    <property type="term" value="P:base-excision repair, AP site formation"/>
    <property type="evidence" value="ECO:0007669"/>
    <property type="project" value="UniProtKB-ARBA"/>
</dbReference>
<keyword evidence="1 3" id="KW-0547">Nucleotide-binding</keyword>
<evidence type="ECO:0000256" key="2">
    <source>
        <dbReference type="ARBA" id="ARBA00022840"/>
    </source>
</evidence>
<dbReference type="Gene3D" id="1.10.1670.40">
    <property type="match status" value="1"/>
</dbReference>
<dbReference type="InterPro" id="IPR000719">
    <property type="entry name" value="Prot_kinase_dom"/>
</dbReference>
<dbReference type="PROSITE" id="PS00107">
    <property type="entry name" value="PROTEIN_KINASE_ATP"/>
    <property type="match status" value="1"/>
</dbReference>
<dbReference type="PROSITE" id="PS00108">
    <property type="entry name" value="PROTEIN_KINASE_ST"/>
    <property type="match status" value="1"/>
</dbReference>
<accession>A0A9W8N1L5</accession>
<feature type="domain" description="Protein kinase" evidence="5">
    <location>
        <begin position="529"/>
        <end position="882"/>
    </location>
</feature>
<feature type="compositionally biased region" description="Low complexity" evidence="4">
    <location>
        <begin position="643"/>
        <end position="660"/>
    </location>
</feature>
<dbReference type="Gene3D" id="1.10.340.30">
    <property type="entry name" value="Hypothetical protein, domain 2"/>
    <property type="match status" value="1"/>
</dbReference>
<feature type="compositionally biased region" description="Basic and acidic residues" evidence="4">
    <location>
        <begin position="44"/>
        <end position="62"/>
    </location>
</feature>
<dbReference type="Proteomes" id="UP001148786">
    <property type="component" value="Unassembled WGS sequence"/>
</dbReference>
<evidence type="ECO:0000313" key="6">
    <source>
        <dbReference type="EMBL" id="KAJ3517214.1"/>
    </source>
</evidence>
<dbReference type="InterPro" id="IPR003265">
    <property type="entry name" value="HhH-GPD_domain"/>
</dbReference>
<reference evidence="6" key="1">
    <citation type="submission" date="2022-07" db="EMBL/GenBank/DDBJ databases">
        <title>Genome Sequence of Agrocybe chaxingu.</title>
        <authorList>
            <person name="Buettner E."/>
        </authorList>
    </citation>
    <scope>NUCLEOTIDE SEQUENCE</scope>
    <source>
        <strain evidence="6">MP-N11</strain>
    </source>
</reference>
<dbReference type="PANTHER" id="PTHR24346:SF72">
    <property type="entry name" value="CAMK PROTEIN KINASE"/>
    <property type="match status" value="1"/>
</dbReference>
<dbReference type="GO" id="GO:0004674">
    <property type="term" value="F:protein serine/threonine kinase activity"/>
    <property type="evidence" value="ECO:0007669"/>
    <property type="project" value="TreeGrafter"/>
</dbReference>
<dbReference type="InterPro" id="IPR011257">
    <property type="entry name" value="DNA_glycosylase"/>
</dbReference>
<dbReference type="Pfam" id="PF00069">
    <property type="entry name" value="Pkinase"/>
    <property type="match status" value="2"/>
</dbReference>
<dbReference type="InterPro" id="IPR017441">
    <property type="entry name" value="Protein_kinase_ATP_BS"/>
</dbReference>
<feature type="region of interest" description="Disordered" evidence="4">
    <location>
        <begin position="643"/>
        <end position="662"/>
    </location>
</feature>
<evidence type="ECO:0000313" key="7">
    <source>
        <dbReference type="Proteomes" id="UP001148786"/>
    </source>
</evidence>
<dbReference type="Pfam" id="PF00730">
    <property type="entry name" value="HhH-GPD"/>
    <property type="match status" value="1"/>
</dbReference>
<protein>
    <recommendedName>
        <fullName evidence="5">Protein kinase domain-containing protein</fullName>
    </recommendedName>
</protein>
<dbReference type="CDD" id="cd00056">
    <property type="entry name" value="ENDO3c"/>
    <property type="match status" value="1"/>
</dbReference>
<dbReference type="InterPro" id="IPR008271">
    <property type="entry name" value="Ser/Thr_kinase_AS"/>
</dbReference>
<name>A0A9W8N1L5_9AGAR</name>
<dbReference type="GO" id="GO:0005829">
    <property type="term" value="C:cytosol"/>
    <property type="evidence" value="ECO:0007669"/>
    <property type="project" value="TreeGrafter"/>
</dbReference>
<dbReference type="FunFam" id="3.30.200.20:FF:000314">
    <property type="entry name" value="Serine/threonine protein kinase"/>
    <property type="match status" value="1"/>
</dbReference>
<organism evidence="6 7">
    <name type="scientific">Agrocybe chaxingu</name>
    <dbReference type="NCBI Taxonomy" id="84603"/>
    <lineage>
        <taxon>Eukaryota</taxon>
        <taxon>Fungi</taxon>
        <taxon>Dikarya</taxon>
        <taxon>Basidiomycota</taxon>
        <taxon>Agaricomycotina</taxon>
        <taxon>Agaricomycetes</taxon>
        <taxon>Agaricomycetidae</taxon>
        <taxon>Agaricales</taxon>
        <taxon>Agaricineae</taxon>
        <taxon>Strophariaceae</taxon>
        <taxon>Agrocybe</taxon>
    </lineage>
</organism>
<dbReference type="SUPFAM" id="SSF48150">
    <property type="entry name" value="DNA-glycosylase"/>
    <property type="match status" value="1"/>
</dbReference>
<dbReference type="InterPro" id="IPR011009">
    <property type="entry name" value="Kinase-like_dom_sf"/>
</dbReference>
<proteinExistence type="predicted"/>
<evidence type="ECO:0000256" key="3">
    <source>
        <dbReference type="PROSITE-ProRule" id="PRU10141"/>
    </source>
</evidence>
<sequence>MPATTRSASRLADLQETGQITSTSKSTGTESNVKIPRATSRKRKAEDTVIKEVKKVSKKEDPSPSAQPVLIPPPDSAEGDSDAIVPAVLSFDFEEAKNHLIEADHRFEDLFEKMKCKPFEHLERVRPFQLYEPSLPERPTDEERKVITFFPSPYQVATTGIDTLRTAGLSARKAEYIKDLATRFGDGRLSTEKLLAADDEELARMLIEWTVDMFAIFSLRRPDILPVGDLGVQRGMVRWFLSLHSMAHPFSISPEKVGSSANTKAKKLQGEADELPSESLADGEKDVNMPVDSSSAPPGTSDETEDTSSIPPPFTPSIKKTLSKPAATPGKPVPPLPSGIDVKLLKNRLDGKNKIKGAFLTPQEMNALSESWKPYRSIETSSAGPPQRGLTGVIAMNKASQEGFDAGGSGVNGRRTLSESMPRLRKMLSCSTQLWQSSHAFPLLPAAKDQLAQMDDASFTLPDTMPDAAPRRPSMCQEDAPENGLQLHLNGEPSPELKPPHLQYNSEAHLYSSHFPVGHHLNSNFAQTYQLEDELGSGGYGFVMTAYHRVEGHEVAVKFIIKDKVPEHAWMEDEVVGRLPTEVVLMSYVNHPNIVKCLDLFEDHLYFYLVQELHGSPWHKNHRLDAEPPTVHCYSDRIPSVSTPALSPSSSEASLPASTPSTPPHVFAAIKPHSATDRTNADADMPKLLHTHLSIAQGASRPGITRRASHDLFECIEQSECKRLTESQARYVFAQVVDAAEYLESLGITHRDIKDENLVIDQNLMVKLIDFGSATVVDPTQPRPYYTMFYGTAAYASSEILLKKNYQAAPAEIWTLGVLLSYLLAGISPFPTVRDAVDGKIFLSEKVVGKISEDAMDLLQKCLDADPETRATITQVKAHRWLQRKQLL</sequence>
<dbReference type="SUPFAM" id="SSF56112">
    <property type="entry name" value="Protein kinase-like (PK-like)"/>
    <property type="match status" value="1"/>
</dbReference>
<dbReference type="GO" id="GO:0045719">
    <property type="term" value="P:negative regulation of glycogen biosynthetic process"/>
    <property type="evidence" value="ECO:0007669"/>
    <property type="project" value="TreeGrafter"/>
</dbReference>
<dbReference type="Gene3D" id="1.10.510.10">
    <property type="entry name" value="Transferase(Phosphotransferase) domain 1"/>
    <property type="match status" value="1"/>
</dbReference>
<keyword evidence="2 3" id="KW-0067">ATP-binding</keyword>
<dbReference type="GO" id="GO:0035556">
    <property type="term" value="P:intracellular signal transduction"/>
    <property type="evidence" value="ECO:0007669"/>
    <property type="project" value="TreeGrafter"/>
</dbReference>
<dbReference type="PANTHER" id="PTHR24346">
    <property type="entry name" value="MAP/MICROTUBULE AFFINITY-REGULATING KINASE"/>
    <property type="match status" value="1"/>
</dbReference>
<dbReference type="EMBL" id="JANKHO010000027">
    <property type="protein sequence ID" value="KAJ3517214.1"/>
    <property type="molecule type" value="Genomic_DNA"/>
</dbReference>
<dbReference type="AlphaFoldDB" id="A0A9W8N1L5"/>